<dbReference type="AlphaFoldDB" id="A0A411YDN3"/>
<accession>A0A411YDN3</accession>
<protein>
    <submittedName>
        <fullName evidence="1">Uncharacterized protein</fullName>
    </submittedName>
</protein>
<sequence length="71" mass="7568">MRTMVGRARAEAMRNGLVRVSMRGSGLVALFDASGEPFDGTAQALRGDAFAAARDAARAEAERAWGEREVV</sequence>
<gene>
    <name evidence="1" type="ORF">ER308_07100</name>
</gene>
<evidence type="ECO:0000313" key="1">
    <source>
        <dbReference type="EMBL" id="QBI19333.1"/>
    </source>
</evidence>
<evidence type="ECO:0000313" key="2">
    <source>
        <dbReference type="Proteomes" id="UP000291469"/>
    </source>
</evidence>
<dbReference type="Proteomes" id="UP000291469">
    <property type="component" value="Chromosome"/>
</dbReference>
<reference evidence="1 2" key="1">
    <citation type="submission" date="2019-01" db="EMBL/GenBank/DDBJ databases">
        <title>Egibacter rhizosphaerae EGI 80759T.</title>
        <authorList>
            <person name="Chen D.-D."/>
            <person name="Tian Y."/>
            <person name="Jiao J.-Y."/>
            <person name="Zhang X.-T."/>
            <person name="Zhang Y.-G."/>
            <person name="Zhang Y."/>
            <person name="Xiao M."/>
            <person name="Shu W.-S."/>
            <person name="Li W.-J."/>
        </authorList>
    </citation>
    <scope>NUCLEOTIDE SEQUENCE [LARGE SCALE GENOMIC DNA]</scope>
    <source>
        <strain evidence="1 2">EGI 80759</strain>
    </source>
</reference>
<dbReference type="KEGG" id="erz:ER308_07100"/>
<proteinExistence type="predicted"/>
<dbReference type="RefSeq" id="WP_131154330.1">
    <property type="nucleotide sequence ID" value="NZ_CP036402.1"/>
</dbReference>
<dbReference type="EMBL" id="CP036402">
    <property type="protein sequence ID" value="QBI19333.1"/>
    <property type="molecule type" value="Genomic_DNA"/>
</dbReference>
<organism evidence="1 2">
    <name type="scientific">Egibacter rhizosphaerae</name>
    <dbReference type="NCBI Taxonomy" id="1670831"/>
    <lineage>
        <taxon>Bacteria</taxon>
        <taxon>Bacillati</taxon>
        <taxon>Actinomycetota</taxon>
        <taxon>Nitriliruptoria</taxon>
        <taxon>Egibacterales</taxon>
        <taxon>Egibacteraceae</taxon>
        <taxon>Egibacter</taxon>
    </lineage>
</organism>
<keyword evidence="2" id="KW-1185">Reference proteome</keyword>
<name>A0A411YDN3_9ACTN</name>